<accession>A0A9P5Y3H8</accession>
<evidence type="ECO:0000256" key="1">
    <source>
        <dbReference type="SAM" id="MobiDB-lite"/>
    </source>
</evidence>
<dbReference type="EMBL" id="MU150268">
    <property type="protein sequence ID" value="KAF9462812.1"/>
    <property type="molecule type" value="Genomic_DNA"/>
</dbReference>
<keyword evidence="3" id="KW-1185">Reference proteome</keyword>
<dbReference type="AlphaFoldDB" id="A0A9P5Y3H8"/>
<feature type="compositionally biased region" description="Polar residues" evidence="1">
    <location>
        <begin position="1"/>
        <end position="16"/>
    </location>
</feature>
<evidence type="ECO:0000313" key="3">
    <source>
        <dbReference type="Proteomes" id="UP000807353"/>
    </source>
</evidence>
<feature type="compositionally biased region" description="Basic and acidic residues" evidence="1">
    <location>
        <begin position="66"/>
        <end position="81"/>
    </location>
</feature>
<proteinExistence type="predicted"/>
<comment type="caution">
    <text evidence="2">The sequence shown here is derived from an EMBL/GenBank/DDBJ whole genome shotgun (WGS) entry which is preliminary data.</text>
</comment>
<feature type="region of interest" description="Disordered" evidence="1">
    <location>
        <begin position="1"/>
        <end position="81"/>
    </location>
</feature>
<evidence type="ECO:0000313" key="2">
    <source>
        <dbReference type="EMBL" id="KAF9462812.1"/>
    </source>
</evidence>
<name>A0A9P5Y3H8_9AGAR</name>
<organism evidence="2 3">
    <name type="scientific">Collybia nuda</name>
    <dbReference type="NCBI Taxonomy" id="64659"/>
    <lineage>
        <taxon>Eukaryota</taxon>
        <taxon>Fungi</taxon>
        <taxon>Dikarya</taxon>
        <taxon>Basidiomycota</taxon>
        <taxon>Agaricomycotina</taxon>
        <taxon>Agaricomycetes</taxon>
        <taxon>Agaricomycetidae</taxon>
        <taxon>Agaricales</taxon>
        <taxon>Tricholomatineae</taxon>
        <taxon>Clitocybaceae</taxon>
        <taxon>Collybia</taxon>
    </lineage>
</organism>
<reference evidence="2" key="1">
    <citation type="submission" date="2020-11" db="EMBL/GenBank/DDBJ databases">
        <authorList>
            <consortium name="DOE Joint Genome Institute"/>
            <person name="Ahrendt S."/>
            <person name="Riley R."/>
            <person name="Andreopoulos W."/>
            <person name="Labutti K."/>
            <person name="Pangilinan J."/>
            <person name="Ruiz-Duenas F.J."/>
            <person name="Barrasa J.M."/>
            <person name="Sanchez-Garcia M."/>
            <person name="Camarero S."/>
            <person name="Miyauchi S."/>
            <person name="Serrano A."/>
            <person name="Linde D."/>
            <person name="Babiker R."/>
            <person name="Drula E."/>
            <person name="Ayuso-Fernandez I."/>
            <person name="Pacheco R."/>
            <person name="Padilla G."/>
            <person name="Ferreira P."/>
            <person name="Barriuso J."/>
            <person name="Kellner H."/>
            <person name="Castanera R."/>
            <person name="Alfaro M."/>
            <person name="Ramirez L."/>
            <person name="Pisabarro A.G."/>
            <person name="Kuo A."/>
            <person name="Tritt A."/>
            <person name="Lipzen A."/>
            <person name="He G."/>
            <person name="Yan M."/>
            <person name="Ng V."/>
            <person name="Cullen D."/>
            <person name="Martin F."/>
            <person name="Rosso M.-N."/>
            <person name="Henrissat B."/>
            <person name="Hibbett D."/>
            <person name="Martinez A.T."/>
            <person name="Grigoriev I.V."/>
        </authorList>
    </citation>
    <scope>NUCLEOTIDE SEQUENCE</scope>
    <source>
        <strain evidence="2">CBS 247.69</strain>
    </source>
</reference>
<gene>
    <name evidence="2" type="ORF">BDZ94DRAFT_1260386</name>
</gene>
<dbReference type="Proteomes" id="UP000807353">
    <property type="component" value="Unassembled WGS sequence"/>
</dbReference>
<sequence>MPTSTMENPTLVSHQLQPPPGTHTKPASSLLEPGTSATKPRTSSPLARVMSSASSKLSVGAAESKLWLDRKVRGSTETPRT</sequence>
<protein>
    <submittedName>
        <fullName evidence="2">Uncharacterized protein</fullName>
    </submittedName>
</protein>
<feature type="compositionally biased region" description="Polar residues" evidence="1">
    <location>
        <begin position="35"/>
        <end position="57"/>
    </location>
</feature>